<dbReference type="RefSeq" id="XP_064729557.1">
    <property type="nucleotide sequence ID" value="XM_064875157.1"/>
</dbReference>
<feature type="compositionally biased region" description="Basic and acidic residues" evidence="1">
    <location>
        <begin position="455"/>
        <end position="464"/>
    </location>
</feature>
<organism evidence="2 3">
    <name type="scientific">Knufia obscura</name>
    <dbReference type="NCBI Taxonomy" id="1635080"/>
    <lineage>
        <taxon>Eukaryota</taxon>
        <taxon>Fungi</taxon>
        <taxon>Dikarya</taxon>
        <taxon>Ascomycota</taxon>
        <taxon>Pezizomycotina</taxon>
        <taxon>Eurotiomycetes</taxon>
        <taxon>Chaetothyriomycetidae</taxon>
        <taxon>Chaetothyriales</taxon>
        <taxon>Trichomeriaceae</taxon>
        <taxon>Knufia</taxon>
    </lineage>
</organism>
<dbReference type="GeneID" id="90000195"/>
<feature type="compositionally biased region" description="Polar residues" evidence="1">
    <location>
        <begin position="124"/>
        <end position="136"/>
    </location>
</feature>
<gene>
    <name evidence="2" type="ORF">PMZ80_006746</name>
</gene>
<feature type="region of interest" description="Disordered" evidence="1">
    <location>
        <begin position="102"/>
        <end position="136"/>
    </location>
</feature>
<dbReference type="EMBL" id="JAVHJV010000007">
    <property type="protein sequence ID" value="KAK5941467.1"/>
    <property type="molecule type" value="Genomic_DNA"/>
</dbReference>
<feature type="region of interest" description="Disordered" evidence="1">
    <location>
        <begin position="1"/>
        <end position="31"/>
    </location>
</feature>
<evidence type="ECO:0000256" key="1">
    <source>
        <dbReference type="SAM" id="MobiDB-lite"/>
    </source>
</evidence>
<evidence type="ECO:0000313" key="3">
    <source>
        <dbReference type="Proteomes" id="UP001334248"/>
    </source>
</evidence>
<accession>A0ABR0RM58</accession>
<protein>
    <submittedName>
        <fullName evidence="2">Uncharacterized protein</fullName>
    </submittedName>
</protein>
<keyword evidence="3" id="KW-1185">Reference proteome</keyword>
<reference evidence="2 3" key="1">
    <citation type="journal article" date="2023" name="Res Sq">
        <title>Genomic and morphological characterization of Knufia obscura isolated from the Mars 2020 spacecraft assembly facility.</title>
        <authorList>
            <person name="Chander A.M."/>
            <person name="Teixeira M.M."/>
            <person name="Singh N.K."/>
            <person name="Williams M.P."/>
            <person name="Parker C.W."/>
            <person name="Leo P."/>
            <person name="Stajich J.E."/>
            <person name="Torok T."/>
            <person name="Tighe S."/>
            <person name="Mason C.E."/>
            <person name="Venkateswaran K."/>
        </authorList>
    </citation>
    <scope>NUCLEOTIDE SEQUENCE [LARGE SCALE GENOMIC DNA]</scope>
    <source>
        <strain evidence="2 3">CCFEE 5817</strain>
    </source>
</reference>
<sequence length="551" mass="61892">MRFHDQILSEEDFEQLPPTLQRKTVDGEMPLGDGDQCYGFSEFGSLQTNPTATGAKTFGVKPGSTHIPARAPGTRSLYPSQHRSCFSSLERLRLAKDANGSCPNFGLRPQSSRRPSSAHPLSLRKQSVSSAGTTQRSFSVVSLPHTRVHTTTRSRLRKASRQLISPSTTLVDPWQFAALPQAIQRKHFSPEEQYYIASRLSPVILDATDEALYKQYQQSRKSSDIHPFDFGFEDTEGEGFVEEEDLDGMDMNEMESFRWLDNDNDLDLRLDDYHAISAELNSKHHAISPTRRSFRRGLSFSNVSFRRRSSSSTSLQSPPPIGSNINKSIPPPAFSLPESRQHRLGSTTSIDLSATHYQDPAAKLKLRVYLASPQKFDEALEFGFPSLHKDAVHSPVRPKTSPGNANVQPKTFFADDTPSLSEDESRDGRSDYRGQDSPRTPVDMCFPNRPSQKSSTDRSSHVRPRVVREVTESYAQASASDREMTLRMTLTRPELRVLEETDHTKPVTINETPLGKAPLTVPVGETRSIWDDLPEEPSRMKRFFKKLKGRA</sequence>
<feature type="region of interest" description="Disordered" evidence="1">
    <location>
        <begin position="309"/>
        <end position="342"/>
    </location>
</feature>
<feature type="region of interest" description="Disordered" evidence="1">
    <location>
        <begin position="61"/>
        <end position="80"/>
    </location>
</feature>
<name>A0ABR0RM58_9EURO</name>
<proteinExistence type="predicted"/>
<feature type="region of interest" description="Disordered" evidence="1">
    <location>
        <begin position="392"/>
        <end position="464"/>
    </location>
</feature>
<dbReference type="Proteomes" id="UP001334248">
    <property type="component" value="Unassembled WGS sequence"/>
</dbReference>
<feature type="region of interest" description="Disordered" evidence="1">
    <location>
        <begin position="501"/>
        <end position="520"/>
    </location>
</feature>
<comment type="caution">
    <text evidence="2">The sequence shown here is derived from an EMBL/GenBank/DDBJ whole genome shotgun (WGS) entry which is preliminary data.</text>
</comment>
<evidence type="ECO:0000313" key="2">
    <source>
        <dbReference type="EMBL" id="KAK5941467.1"/>
    </source>
</evidence>
<feature type="compositionally biased region" description="Basic and acidic residues" evidence="1">
    <location>
        <begin position="426"/>
        <end position="436"/>
    </location>
</feature>